<proteinExistence type="predicted"/>
<keyword evidence="3" id="KW-1185">Reference proteome</keyword>
<sequence length="215" mass="23873">MVGNVQPAATEALNFGNAKAPQERRKKERQLTVFRLAKITSGPAEGWGFIKNISGSGVLVEIHPSFEMDETATVALTDDVALTATIRWRKDALVGMQFKNEINVNDLLASLRVNNKYQLSRLPRVHMQQAIVFRIGSTLVKAEICDISPAGIRINADYLCEVGNQLTLVVPKLGDISGTVRWQKGSEIGIKFHKRVSVPQITDWLANFYTNELKP</sequence>
<evidence type="ECO:0000313" key="3">
    <source>
        <dbReference type="Proteomes" id="UP001500713"/>
    </source>
</evidence>
<feature type="domain" description="PilZ" evidence="1">
    <location>
        <begin position="23"/>
        <end position="106"/>
    </location>
</feature>
<name>A0ABN1ARP6_9SPHN</name>
<reference evidence="2 3" key="1">
    <citation type="journal article" date="2019" name="Int. J. Syst. Evol. Microbiol.">
        <title>The Global Catalogue of Microorganisms (GCM) 10K type strain sequencing project: providing services to taxonomists for standard genome sequencing and annotation.</title>
        <authorList>
            <consortium name="The Broad Institute Genomics Platform"/>
            <consortium name="The Broad Institute Genome Sequencing Center for Infectious Disease"/>
            <person name="Wu L."/>
            <person name="Ma J."/>
        </authorList>
    </citation>
    <scope>NUCLEOTIDE SEQUENCE [LARGE SCALE GENOMIC DNA]</scope>
    <source>
        <strain evidence="2 3">JCM 14162</strain>
    </source>
</reference>
<evidence type="ECO:0000313" key="2">
    <source>
        <dbReference type="EMBL" id="GAA0482518.1"/>
    </source>
</evidence>
<feature type="domain" description="PilZ" evidence="1">
    <location>
        <begin position="123"/>
        <end position="200"/>
    </location>
</feature>
<dbReference type="InterPro" id="IPR009875">
    <property type="entry name" value="PilZ_domain"/>
</dbReference>
<dbReference type="Pfam" id="PF07238">
    <property type="entry name" value="PilZ"/>
    <property type="match status" value="2"/>
</dbReference>
<dbReference type="Proteomes" id="UP001500713">
    <property type="component" value="Unassembled WGS sequence"/>
</dbReference>
<dbReference type="EMBL" id="BAAAEM010000003">
    <property type="protein sequence ID" value="GAA0482518.1"/>
    <property type="molecule type" value="Genomic_DNA"/>
</dbReference>
<evidence type="ECO:0000259" key="1">
    <source>
        <dbReference type="Pfam" id="PF07238"/>
    </source>
</evidence>
<accession>A0ABN1ARP6</accession>
<dbReference type="RefSeq" id="WP_229953353.1">
    <property type="nucleotide sequence ID" value="NZ_BAAAEM010000003.1"/>
</dbReference>
<organism evidence="2 3">
    <name type="scientific">Parasphingorhabdus litoris</name>
    <dbReference type="NCBI Taxonomy" id="394733"/>
    <lineage>
        <taxon>Bacteria</taxon>
        <taxon>Pseudomonadati</taxon>
        <taxon>Pseudomonadota</taxon>
        <taxon>Alphaproteobacteria</taxon>
        <taxon>Sphingomonadales</taxon>
        <taxon>Sphingomonadaceae</taxon>
        <taxon>Parasphingorhabdus</taxon>
    </lineage>
</organism>
<comment type="caution">
    <text evidence="2">The sequence shown here is derived from an EMBL/GenBank/DDBJ whole genome shotgun (WGS) entry which is preliminary data.</text>
</comment>
<dbReference type="SUPFAM" id="SSF141371">
    <property type="entry name" value="PilZ domain-like"/>
    <property type="match status" value="2"/>
</dbReference>
<gene>
    <name evidence="2" type="ORF">GCM10009096_26080</name>
</gene>
<protein>
    <recommendedName>
        <fullName evidence="1">PilZ domain-containing protein</fullName>
    </recommendedName>
</protein>